<dbReference type="EMBL" id="MGAG01000020">
    <property type="protein sequence ID" value="OGK40685.1"/>
    <property type="molecule type" value="Genomic_DNA"/>
</dbReference>
<proteinExistence type="predicted"/>
<dbReference type="STRING" id="1802056.A2954_00100"/>
<name>A0A1F7IBE1_9BACT</name>
<accession>A0A1F7IBE1</accession>
<evidence type="ECO:0000313" key="2">
    <source>
        <dbReference type="EMBL" id="OGK40685.1"/>
    </source>
</evidence>
<feature type="transmembrane region" description="Helical" evidence="1">
    <location>
        <begin position="207"/>
        <end position="224"/>
    </location>
</feature>
<sequence length="547" mass="63077">MKNKLNKYTLLLVTALITTILSTLHLIIGFAKTPIGMVYTWTGHYYLDYFYYLQFIAQGLRGYWLPQQYSATDDPSIYFHLEPYLIIGQIGRIFGLTAISTYWLSVIVLILILALSIFKVIREILKDRPFKLQFAAFLIALSASPFFKLINDKTGLQFNFYEYWASYGNFFKRFEPVPHHLLAGITILFIFYLCHKYLSNNSKNIKSSLFFGITIGLLLSAMLTFYPFQIIPVFFAIAITVMLYFLKNIKGKKYREAFFVSLFIFAAGILILLSGLMINRFYYQTTFFQSTKGVEEGWRNFPPLKDVILNLGPVILLVLFGLERFVKKINSMGILLLTFVLISFSLFYSSLDLVLNTHNGRFLSPQSYILFAVIAVLGIEKIAEFFSLKKSSKVFNFIVFLLLIFSLPANIADFREKLVDKNLNSPISYLPKGIIDGFKFLDRQPEKGNVLLTPSQFLGTVMPAFADRKTYVARHAATPNYIEKNIRTSSFYLGAMANDEALNFLRKNRLKFVVLTSIEGYDVKKLFNYSFLKEIYRNKDIIIFKVK</sequence>
<evidence type="ECO:0000313" key="3">
    <source>
        <dbReference type="Proteomes" id="UP000177698"/>
    </source>
</evidence>
<dbReference type="Proteomes" id="UP000177698">
    <property type="component" value="Unassembled WGS sequence"/>
</dbReference>
<organism evidence="2 3">
    <name type="scientific">Candidatus Roizmanbacteria bacterium RIFCSPLOWO2_01_FULL_37_12</name>
    <dbReference type="NCBI Taxonomy" id="1802056"/>
    <lineage>
        <taxon>Bacteria</taxon>
        <taxon>Candidatus Roizmaniibacteriota</taxon>
    </lineage>
</organism>
<evidence type="ECO:0008006" key="4">
    <source>
        <dbReference type="Google" id="ProtNLM"/>
    </source>
</evidence>
<feature type="transmembrane region" description="Helical" evidence="1">
    <location>
        <begin position="329"/>
        <end position="348"/>
    </location>
</feature>
<feature type="transmembrane region" description="Helical" evidence="1">
    <location>
        <begin position="130"/>
        <end position="150"/>
    </location>
</feature>
<feature type="transmembrane region" description="Helical" evidence="1">
    <location>
        <begin position="258"/>
        <end position="283"/>
    </location>
</feature>
<feature type="transmembrane region" description="Helical" evidence="1">
    <location>
        <begin position="368"/>
        <end position="387"/>
    </location>
</feature>
<feature type="transmembrane region" description="Helical" evidence="1">
    <location>
        <begin position="230"/>
        <end position="246"/>
    </location>
</feature>
<keyword evidence="1" id="KW-1133">Transmembrane helix</keyword>
<evidence type="ECO:0000256" key="1">
    <source>
        <dbReference type="SAM" id="Phobius"/>
    </source>
</evidence>
<feature type="transmembrane region" description="Helical" evidence="1">
    <location>
        <begin position="394"/>
        <end position="412"/>
    </location>
</feature>
<keyword evidence="1" id="KW-0472">Membrane</keyword>
<keyword evidence="1" id="KW-0812">Transmembrane</keyword>
<gene>
    <name evidence="2" type="ORF">A2954_00100</name>
</gene>
<feature type="transmembrane region" description="Helical" evidence="1">
    <location>
        <begin position="93"/>
        <end position="118"/>
    </location>
</feature>
<comment type="caution">
    <text evidence="2">The sequence shown here is derived from an EMBL/GenBank/DDBJ whole genome shotgun (WGS) entry which is preliminary data.</text>
</comment>
<protein>
    <recommendedName>
        <fullName evidence="4">Glycosyltransferase RgtA/B/C/D-like domain-containing protein</fullName>
    </recommendedName>
</protein>
<dbReference type="AlphaFoldDB" id="A0A1F7IBE1"/>
<reference evidence="2 3" key="1">
    <citation type="journal article" date="2016" name="Nat. Commun.">
        <title>Thousands of microbial genomes shed light on interconnected biogeochemical processes in an aquifer system.</title>
        <authorList>
            <person name="Anantharaman K."/>
            <person name="Brown C.T."/>
            <person name="Hug L.A."/>
            <person name="Sharon I."/>
            <person name="Castelle C.J."/>
            <person name="Probst A.J."/>
            <person name="Thomas B.C."/>
            <person name="Singh A."/>
            <person name="Wilkins M.J."/>
            <person name="Karaoz U."/>
            <person name="Brodie E.L."/>
            <person name="Williams K.H."/>
            <person name="Hubbard S.S."/>
            <person name="Banfield J.F."/>
        </authorList>
    </citation>
    <scope>NUCLEOTIDE SEQUENCE [LARGE SCALE GENOMIC DNA]</scope>
</reference>
<feature type="transmembrane region" description="Helical" evidence="1">
    <location>
        <begin position="9"/>
        <end position="31"/>
    </location>
</feature>
<feature type="transmembrane region" description="Helical" evidence="1">
    <location>
        <begin position="303"/>
        <end position="322"/>
    </location>
</feature>
<feature type="transmembrane region" description="Helical" evidence="1">
    <location>
        <begin position="177"/>
        <end position="195"/>
    </location>
</feature>